<evidence type="ECO:0000256" key="5">
    <source>
        <dbReference type="ARBA" id="ARBA00035519"/>
    </source>
</evidence>
<dbReference type="InterPro" id="IPR020568">
    <property type="entry name" value="Ribosomal_Su5_D2-typ_SF"/>
</dbReference>
<dbReference type="Gene3D" id="3.30.230.10">
    <property type="match status" value="1"/>
</dbReference>
<evidence type="ECO:0000256" key="2">
    <source>
        <dbReference type="ARBA" id="ARBA00022980"/>
    </source>
</evidence>
<reference evidence="10" key="1">
    <citation type="submission" date="2017-09" db="EMBL/GenBank/DDBJ databases">
        <title>Depth-based differentiation of microbial function through sediment-hosted aquifers and enrichment of novel symbionts in the deep terrestrial subsurface.</title>
        <authorList>
            <person name="Probst A.J."/>
            <person name="Ladd B."/>
            <person name="Jarett J.K."/>
            <person name="Geller-Mcgrath D.E."/>
            <person name="Sieber C.M.K."/>
            <person name="Emerson J.B."/>
            <person name="Anantharaman K."/>
            <person name="Thomas B.C."/>
            <person name="Malmstrom R."/>
            <person name="Stieglmeier M."/>
            <person name="Klingl A."/>
            <person name="Woyke T."/>
            <person name="Ryan C.M."/>
            <person name="Banfield J.F."/>
        </authorList>
    </citation>
    <scope>NUCLEOTIDE SEQUENCE [LARGE SCALE GENOMIC DNA]</scope>
</reference>
<evidence type="ECO:0000256" key="4">
    <source>
        <dbReference type="ARBA" id="ARBA00035255"/>
    </source>
</evidence>
<dbReference type="GO" id="GO:0003723">
    <property type="term" value="F:RNA binding"/>
    <property type="evidence" value="ECO:0007669"/>
    <property type="project" value="InterPro"/>
</dbReference>
<dbReference type="FunFam" id="3.30.230.10:FF:000002">
    <property type="entry name" value="30S ribosomal protein S5"/>
    <property type="match status" value="1"/>
</dbReference>
<evidence type="ECO:0000313" key="10">
    <source>
        <dbReference type="Proteomes" id="UP000231569"/>
    </source>
</evidence>
<evidence type="ECO:0000313" key="9">
    <source>
        <dbReference type="EMBL" id="PJE63497.1"/>
    </source>
</evidence>
<evidence type="ECO:0000256" key="6">
    <source>
        <dbReference type="PROSITE-ProRule" id="PRU00268"/>
    </source>
</evidence>
<sequence>MEELQEEVLHIRRVSRKTVGGNRASFSVLVGVGDRKGTFGLGLAKAPEVPIAIRKATAQARKHVIKANLKGTTIPYDVDFKFKAVRILLKPAPPGTGLKAGSVVRQILSLAGVKDISAKLYGSSNRLNLSKALFMVFQQLKKQV</sequence>
<name>A0A2M8KU87_9BACT</name>
<dbReference type="GO" id="GO:0006412">
    <property type="term" value="P:translation"/>
    <property type="evidence" value="ECO:0007669"/>
    <property type="project" value="InterPro"/>
</dbReference>
<keyword evidence="3 6" id="KW-0687">Ribonucleoprotein</keyword>
<dbReference type="GO" id="GO:1990904">
    <property type="term" value="C:ribonucleoprotein complex"/>
    <property type="evidence" value="ECO:0007669"/>
    <property type="project" value="UniProtKB-UniRule"/>
</dbReference>
<evidence type="ECO:0000256" key="1">
    <source>
        <dbReference type="ARBA" id="ARBA00008945"/>
    </source>
</evidence>
<dbReference type="SUPFAM" id="SSF54768">
    <property type="entry name" value="dsRNA-binding domain-like"/>
    <property type="match status" value="1"/>
</dbReference>
<evidence type="ECO:0000256" key="3">
    <source>
        <dbReference type="ARBA" id="ARBA00023274"/>
    </source>
</evidence>
<dbReference type="InterPro" id="IPR014721">
    <property type="entry name" value="Ribsml_uS5_D2-typ_fold_subgr"/>
</dbReference>
<organism evidence="9 10">
    <name type="scientific">Candidatus Roizmanbacteria bacterium CG10_big_fil_rev_8_21_14_0_10_45_7</name>
    <dbReference type="NCBI Taxonomy" id="1974854"/>
    <lineage>
        <taxon>Bacteria</taxon>
        <taxon>Candidatus Roizmaniibacteriota</taxon>
    </lineage>
</organism>
<dbReference type="Pfam" id="PF03719">
    <property type="entry name" value="Ribosomal_S5_C"/>
    <property type="match status" value="1"/>
</dbReference>
<dbReference type="InterPro" id="IPR005324">
    <property type="entry name" value="Ribosomal_uS5_C"/>
</dbReference>
<dbReference type="SUPFAM" id="SSF54211">
    <property type="entry name" value="Ribosomal protein S5 domain 2-like"/>
    <property type="match status" value="1"/>
</dbReference>
<dbReference type="GO" id="GO:0005840">
    <property type="term" value="C:ribosome"/>
    <property type="evidence" value="ECO:0007669"/>
    <property type="project" value="UniProtKB-KW"/>
</dbReference>
<dbReference type="AlphaFoldDB" id="A0A2M8KU87"/>
<protein>
    <recommendedName>
        <fullName evidence="4">Small ribosomal subunit protein uS5</fullName>
    </recommendedName>
    <alternativeName>
        <fullName evidence="5">30S ribosomal protein S5</fullName>
    </alternativeName>
</protein>
<dbReference type="Proteomes" id="UP000231569">
    <property type="component" value="Unassembled WGS sequence"/>
</dbReference>
<evidence type="ECO:0000256" key="7">
    <source>
        <dbReference type="RuleBase" id="RU003823"/>
    </source>
</evidence>
<dbReference type="GO" id="GO:0005737">
    <property type="term" value="C:cytoplasm"/>
    <property type="evidence" value="ECO:0007669"/>
    <property type="project" value="UniProtKB-ARBA"/>
</dbReference>
<dbReference type="Pfam" id="PF00333">
    <property type="entry name" value="Ribosomal_S5"/>
    <property type="match status" value="1"/>
</dbReference>
<evidence type="ECO:0000259" key="8">
    <source>
        <dbReference type="PROSITE" id="PS50881"/>
    </source>
</evidence>
<comment type="similarity">
    <text evidence="1 7">Belongs to the universal ribosomal protein uS5 family.</text>
</comment>
<dbReference type="InterPro" id="IPR013810">
    <property type="entry name" value="Ribosomal_uS5_N"/>
</dbReference>
<dbReference type="GO" id="GO:0003735">
    <property type="term" value="F:structural constituent of ribosome"/>
    <property type="evidence" value="ECO:0007669"/>
    <property type="project" value="UniProtKB-UniRule"/>
</dbReference>
<dbReference type="PANTHER" id="PTHR48277:SF1">
    <property type="entry name" value="MITOCHONDRIAL RIBOSOMAL PROTEIN S5"/>
    <property type="match status" value="1"/>
</dbReference>
<comment type="caution">
    <text evidence="9">The sequence shown here is derived from an EMBL/GenBank/DDBJ whole genome shotgun (WGS) entry which is preliminary data.</text>
</comment>
<keyword evidence="2 6" id="KW-0689">Ribosomal protein</keyword>
<dbReference type="EMBL" id="PFEE01000063">
    <property type="protein sequence ID" value="PJE63497.1"/>
    <property type="molecule type" value="Genomic_DNA"/>
</dbReference>
<dbReference type="InterPro" id="IPR000851">
    <property type="entry name" value="Ribosomal_uS5"/>
</dbReference>
<proteinExistence type="inferred from homology"/>
<accession>A0A2M8KU87</accession>
<dbReference type="Gene3D" id="3.30.160.20">
    <property type="match status" value="1"/>
</dbReference>
<gene>
    <name evidence="9" type="primary">rpsE</name>
    <name evidence="9" type="ORF">COU89_03035</name>
</gene>
<dbReference type="PANTHER" id="PTHR48277">
    <property type="entry name" value="MITOCHONDRIAL RIBOSOMAL PROTEIN S5"/>
    <property type="match status" value="1"/>
</dbReference>
<feature type="domain" description="S5 DRBM" evidence="8">
    <location>
        <begin position="4"/>
        <end position="67"/>
    </location>
</feature>
<dbReference type="PROSITE" id="PS50881">
    <property type="entry name" value="S5_DSRBD"/>
    <property type="match status" value="1"/>
</dbReference>